<sequence>MSSNKTFLKNVITGNVDGLNCIVSFGKRISLCAAPSPPPPRTEVLLQS</sequence>
<evidence type="ECO:0000313" key="1">
    <source>
        <dbReference type="EMBL" id="JAH89308.1"/>
    </source>
</evidence>
<accession>A0A0E9WIL6</accession>
<proteinExistence type="predicted"/>
<reference evidence="1" key="1">
    <citation type="submission" date="2014-11" db="EMBL/GenBank/DDBJ databases">
        <authorList>
            <person name="Amaro Gonzalez C."/>
        </authorList>
    </citation>
    <scope>NUCLEOTIDE SEQUENCE</scope>
</reference>
<dbReference type="AlphaFoldDB" id="A0A0E9WIL6"/>
<organism evidence="1">
    <name type="scientific">Anguilla anguilla</name>
    <name type="common">European freshwater eel</name>
    <name type="synonym">Muraena anguilla</name>
    <dbReference type="NCBI Taxonomy" id="7936"/>
    <lineage>
        <taxon>Eukaryota</taxon>
        <taxon>Metazoa</taxon>
        <taxon>Chordata</taxon>
        <taxon>Craniata</taxon>
        <taxon>Vertebrata</taxon>
        <taxon>Euteleostomi</taxon>
        <taxon>Actinopterygii</taxon>
        <taxon>Neopterygii</taxon>
        <taxon>Teleostei</taxon>
        <taxon>Anguilliformes</taxon>
        <taxon>Anguillidae</taxon>
        <taxon>Anguilla</taxon>
    </lineage>
</organism>
<dbReference type="EMBL" id="GBXM01019269">
    <property type="protein sequence ID" value="JAH89308.1"/>
    <property type="molecule type" value="Transcribed_RNA"/>
</dbReference>
<name>A0A0E9WIL6_ANGAN</name>
<reference evidence="1" key="2">
    <citation type="journal article" date="2015" name="Fish Shellfish Immunol.">
        <title>Early steps in the European eel (Anguilla anguilla)-Vibrio vulnificus interaction in the gills: Role of the RtxA13 toxin.</title>
        <authorList>
            <person name="Callol A."/>
            <person name="Pajuelo D."/>
            <person name="Ebbesson L."/>
            <person name="Teles M."/>
            <person name="MacKenzie S."/>
            <person name="Amaro C."/>
        </authorList>
    </citation>
    <scope>NUCLEOTIDE SEQUENCE</scope>
</reference>
<protein>
    <submittedName>
        <fullName evidence="1">Uncharacterized protein</fullName>
    </submittedName>
</protein>